<proteinExistence type="predicted"/>
<feature type="region of interest" description="Disordered" evidence="1">
    <location>
        <begin position="76"/>
        <end position="196"/>
    </location>
</feature>
<protein>
    <submittedName>
        <fullName evidence="2">Uncharacterized protein</fullName>
    </submittedName>
</protein>
<dbReference type="Proteomes" id="UP001415857">
    <property type="component" value="Unassembled WGS sequence"/>
</dbReference>
<feature type="compositionally biased region" description="Basic and acidic residues" evidence="1">
    <location>
        <begin position="376"/>
        <end position="385"/>
    </location>
</feature>
<dbReference type="InterPro" id="IPR007789">
    <property type="entry name" value="DUF688"/>
</dbReference>
<keyword evidence="3" id="KW-1185">Reference proteome</keyword>
<sequence>MEEKQLNFNAPLLSVRRSSSTLAFSEGENGAIIENSLPNRQNSLPFYKSDLNLDQVTKPVAVPFLWEHIPGTSKSGIGAWSRLPEEPSDSPRLPPGRVGNVIQQPSKKGFQVQNVFGPQREATLSTNHLTKLESSKEGINEKGSSDSENDDDAYSDALDTLSPTESFSPNCSVSGLSGSDGPDVKPSGTFSTDPQTQDFMMSRFLPAAKAMALEPPHYVFRKQPVALEQPRQINKVVSGDRGPALNRYGSIVPYYGLDEEEEESEYEDDDHDDSGNISAKACGFLPRFCLKNSLCLLNPVPGMKVRTQAPRSSSSGVRRLAKTAYSGSQSQTVNKHAWDVVVKQKLASKVQSPEHHEVKNKWTGESNQVMYSSDLQRTRGSDLQRTRGSSPYRRSGGGHISPYRNEASHSPFHEGMSFLGVPKEAENFKANSFPLYNKGCDDFREVLSHQANEAGSGSGSPTAEKTLYIDSISSVENSHLNPCYSDTKGQMDSAGDNFETLVESRMEEIAIPESSFQDIRCLNIFEGEGILKPKVSGPVDAYVPSYPDISHFRGQANSMEAFQLDRVDQESRSLECVKVPIDGNLDFNNEQNLKAHDPKISDVISLQSALPPPLPKSPSESWLWRTLPSVSSRNLFSHSRKLAPQTSSTGTKWETIVKTSKLNYDHVRYSEELITHVPNQSKT</sequence>
<feature type="compositionally biased region" description="Basic and acidic residues" evidence="1">
    <location>
        <begin position="130"/>
        <end position="145"/>
    </location>
</feature>
<feature type="compositionally biased region" description="Polar residues" evidence="1">
    <location>
        <begin position="101"/>
        <end position="129"/>
    </location>
</feature>
<evidence type="ECO:0000313" key="3">
    <source>
        <dbReference type="Proteomes" id="UP001415857"/>
    </source>
</evidence>
<dbReference type="Pfam" id="PF05097">
    <property type="entry name" value="DUF688"/>
    <property type="match status" value="1"/>
</dbReference>
<feature type="compositionally biased region" description="Polar residues" evidence="1">
    <location>
        <begin position="161"/>
        <end position="177"/>
    </location>
</feature>
<accession>A0AAP0R3L1</accession>
<reference evidence="2 3" key="1">
    <citation type="journal article" date="2024" name="Plant J.">
        <title>Genome sequences and population genomics reveal climatic adaptation and genomic divergence between two closely related sweetgum species.</title>
        <authorList>
            <person name="Xu W.Q."/>
            <person name="Ren C.Q."/>
            <person name="Zhang X.Y."/>
            <person name="Comes H.P."/>
            <person name="Liu X.H."/>
            <person name="Li Y.G."/>
            <person name="Kettle C.J."/>
            <person name="Jalonen R."/>
            <person name="Gaisberger H."/>
            <person name="Ma Y.Z."/>
            <person name="Qiu Y.X."/>
        </authorList>
    </citation>
    <scope>NUCLEOTIDE SEQUENCE [LARGE SCALE GENOMIC DNA]</scope>
    <source>
        <strain evidence="2">Hangzhou</strain>
    </source>
</reference>
<dbReference type="PANTHER" id="PTHR33671:SF3">
    <property type="entry name" value="F28N24.8 PROTEIN"/>
    <property type="match status" value="1"/>
</dbReference>
<name>A0AAP0R3L1_LIQFO</name>
<evidence type="ECO:0000256" key="1">
    <source>
        <dbReference type="SAM" id="MobiDB-lite"/>
    </source>
</evidence>
<dbReference type="EMBL" id="JBBPBK010000016">
    <property type="protein sequence ID" value="KAK9267225.1"/>
    <property type="molecule type" value="Genomic_DNA"/>
</dbReference>
<evidence type="ECO:0000313" key="2">
    <source>
        <dbReference type="EMBL" id="KAK9267225.1"/>
    </source>
</evidence>
<comment type="caution">
    <text evidence="2">The sequence shown here is derived from an EMBL/GenBank/DDBJ whole genome shotgun (WGS) entry which is preliminary data.</text>
</comment>
<organism evidence="2 3">
    <name type="scientific">Liquidambar formosana</name>
    <name type="common">Formosan gum</name>
    <dbReference type="NCBI Taxonomy" id="63359"/>
    <lineage>
        <taxon>Eukaryota</taxon>
        <taxon>Viridiplantae</taxon>
        <taxon>Streptophyta</taxon>
        <taxon>Embryophyta</taxon>
        <taxon>Tracheophyta</taxon>
        <taxon>Spermatophyta</taxon>
        <taxon>Magnoliopsida</taxon>
        <taxon>eudicotyledons</taxon>
        <taxon>Gunneridae</taxon>
        <taxon>Pentapetalae</taxon>
        <taxon>Saxifragales</taxon>
        <taxon>Altingiaceae</taxon>
        <taxon>Liquidambar</taxon>
    </lineage>
</organism>
<dbReference type="PANTHER" id="PTHR33671">
    <property type="entry name" value="N-METHYLTRANSFERASE, PUTATIVE (DUF688)-RELATED"/>
    <property type="match status" value="1"/>
</dbReference>
<feature type="region of interest" description="Disordered" evidence="1">
    <location>
        <begin position="376"/>
        <end position="408"/>
    </location>
</feature>
<dbReference type="AlphaFoldDB" id="A0AAP0R3L1"/>
<gene>
    <name evidence="2" type="ORF">L1049_009647</name>
</gene>